<organism evidence="4 5">
    <name type="scientific">Gonium pectorale</name>
    <name type="common">Green alga</name>
    <dbReference type="NCBI Taxonomy" id="33097"/>
    <lineage>
        <taxon>Eukaryota</taxon>
        <taxon>Viridiplantae</taxon>
        <taxon>Chlorophyta</taxon>
        <taxon>core chlorophytes</taxon>
        <taxon>Chlorophyceae</taxon>
        <taxon>CS clade</taxon>
        <taxon>Chlamydomonadales</taxon>
        <taxon>Volvocaceae</taxon>
        <taxon>Gonium</taxon>
    </lineage>
</organism>
<feature type="compositionally biased region" description="Low complexity" evidence="3">
    <location>
        <begin position="411"/>
        <end position="428"/>
    </location>
</feature>
<dbReference type="InterPro" id="IPR014729">
    <property type="entry name" value="Rossmann-like_a/b/a_fold"/>
</dbReference>
<feature type="region of interest" description="Disordered" evidence="3">
    <location>
        <begin position="204"/>
        <end position="249"/>
    </location>
</feature>
<feature type="compositionally biased region" description="Low complexity" evidence="3">
    <location>
        <begin position="299"/>
        <end position="325"/>
    </location>
</feature>
<feature type="coiled-coil region" evidence="2">
    <location>
        <begin position="168"/>
        <end position="195"/>
    </location>
</feature>
<accession>A0A150GJF9</accession>
<feature type="region of interest" description="Disordered" evidence="3">
    <location>
        <begin position="977"/>
        <end position="1043"/>
    </location>
</feature>
<evidence type="ECO:0000256" key="3">
    <source>
        <dbReference type="SAM" id="MobiDB-lite"/>
    </source>
</evidence>
<dbReference type="PANTHER" id="PTHR46268:SF6">
    <property type="entry name" value="UNIVERSAL STRESS PROTEIN UP12"/>
    <property type="match status" value="1"/>
</dbReference>
<evidence type="ECO:0000313" key="4">
    <source>
        <dbReference type="EMBL" id="KXZ49931.1"/>
    </source>
</evidence>
<feature type="compositionally biased region" description="Polar residues" evidence="3">
    <location>
        <begin position="363"/>
        <end position="396"/>
    </location>
</feature>
<feature type="compositionally biased region" description="Polar residues" evidence="3">
    <location>
        <begin position="1523"/>
        <end position="1539"/>
    </location>
</feature>
<keyword evidence="5" id="KW-1185">Reference proteome</keyword>
<dbReference type="STRING" id="33097.A0A150GJF9"/>
<dbReference type="EMBL" id="LSYV01000020">
    <property type="protein sequence ID" value="KXZ49931.1"/>
    <property type="molecule type" value="Genomic_DNA"/>
</dbReference>
<feature type="compositionally biased region" description="Gly residues" evidence="3">
    <location>
        <begin position="1349"/>
        <end position="1361"/>
    </location>
</feature>
<keyword evidence="2" id="KW-0175">Coiled coil</keyword>
<dbReference type="Gene3D" id="3.40.50.620">
    <property type="entry name" value="HUPs"/>
    <property type="match status" value="1"/>
</dbReference>
<dbReference type="Proteomes" id="UP000075714">
    <property type="component" value="Unassembled WGS sequence"/>
</dbReference>
<dbReference type="CDD" id="cd00293">
    <property type="entry name" value="USP-like"/>
    <property type="match status" value="1"/>
</dbReference>
<dbReference type="OrthoDB" id="537258at2759"/>
<feature type="region of interest" description="Disordered" evidence="3">
    <location>
        <begin position="350"/>
        <end position="448"/>
    </location>
</feature>
<evidence type="ECO:0000313" key="5">
    <source>
        <dbReference type="Proteomes" id="UP000075714"/>
    </source>
</evidence>
<gene>
    <name evidence="4" type="ORF">GPECTOR_19g382</name>
</gene>
<dbReference type="SUPFAM" id="SSF52402">
    <property type="entry name" value="Adenine nucleotide alpha hydrolases-like"/>
    <property type="match status" value="1"/>
</dbReference>
<protein>
    <submittedName>
        <fullName evidence="4">Uncharacterized protein</fullName>
    </submittedName>
</protein>
<feature type="compositionally biased region" description="Gly residues" evidence="3">
    <location>
        <begin position="977"/>
        <end position="986"/>
    </location>
</feature>
<feature type="compositionally biased region" description="Gly residues" evidence="3">
    <location>
        <begin position="632"/>
        <end position="641"/>
    </location>
</feature>
<proteinExistence type="inferred from homology"/>
<feature type="compositionally biased region" description="Gly residues" evidence="3">
    <location>
        <begin position="1369"/>
        <end position="1379"/>
    </location>
</feature>
<feature type="region of interest" description="Disordered" evidence="3">
    <location>
        <begin position="616"/>
        <end position="737"/>
    </location>
</feature>
<feature type="region of interest" description="Disordered" evidence="3">
    <location>
        <begin position="1511"/>
        <end position="1539"/>
    </location>
</feature>
<reference evidence="5" key="1">
    <citation type="journal article" date="2016" name="Nat. Commun.">
        <title>The Gonium pectorale genome demonstrates co-option of cell cycle regulation during the evolution of multicellularity.</title>
        <authorList>
            <person name="Hanschen E.R."/>
            <person name="Marriage T.N."/>
            <person name="Ferris P.J."/>
            <person name="Hamaji T."/>
            <person name="Toyoda A."/>
            <person name="Fujiyama A."/>
            <person name="Neme R."/>
            <person name="Noguchi H."/>
            <person name="Minakuchi Y."/>
            <person name="Suzuki M."/>
            <person name="Kawai-Toyooka H."/>
            <person name="Smith D.R."/>
            <person name="Sparks H."/>
            <person name="Anderson J."/>
            <person name="Bakaric R."/>
            <person name="Luria V."/>
            <person name="Karger A."/>
            <person name="Kirschner M.W."/>
            <person name="Durand P.M."/>
            <person name="Michod R.E."/>
            <person name="Nozaki H."/>
            <person name="Olson B.J."/>
        </authorList>
    </citation>
    <scope>NUCLEOTIDE SEQUENCE [LARGE SCALE GENOMIC DNA]</scope>
    <source>
        <strain evidence="5">NIES-2863</strain>
    </source>
</reference>
<feature type="compositionally biased region" description="Low complexity" evidence="3">
    <location>
        <begin position="687"/>
        <end position="716"/>
    </location>
</feature>
<evidence type="ECO:0000256" key="2">
    <source>
        <dbReference type="SAM" id="Coils"/>
    </source>
</evidence>
<evidence type="ECO:0000256" key="1">
    <source>
        <dbReference type="ARBA" id="ARBA00008791"/>
    </source>
</evidence>
<feature type="region of interest" description="Disordered" evidence="3">
    <location>
        <begin position="1349"/>
        <end position="1379"/>
    </location>
</feature>
<name>A0A150GJF9_GONPE</name>
<sequence>MLAPGANAPKEESKYMGYMLATERRALERLAMEQDRQAHLARLAALEGAEAEALAAAAAQGLHKPGSVYDRGGHLPKPPSTAAAAAAAPRARRPPVNMAVIHCPGQAPQLVPVAPWRVHIWQARRRVMIIVLAVLRLRRGKWRHRAGNKLDNLGFMIPRVLADDVARFVEEQRKYAVIKEELEGAKQALEDMLCRNGSGPVGHHLLPSSGALGDDDQRSFSRQNSSVRASPTPPSGSGGNGLGPQAPAVPRSLALSAGRNSRSRGSDSGIMAAAAAAATAALNSIGVSPLRSRGGNGSGSHSQAASAAGAGSFSAPQQQQQQQFGVLGGGPARFSASGLAVRLGLNVGVGGSGGEETPPGSPMYQNGSPRTSFSNGLSAPGRDSNSGPHAVLSSSGGILKRRTSTPGGLGSPAARDSPPSSREPSLSAQGSPLVAPGSPSGGTRRTVAVLPPTPVSVTAQLAAGSTPSMSPGLSSMAVRRFNSRPATVGVGVSGGPPGPPPGLVTTGPSGPLNARGPTLTSAVAAKHGQIMQVQAQIDAEASSLKKSGQMLSMYINRSNAAWAEAQSWSVVDPSGGSELEAFCYSEQYRIYQADLVRRLRQGNICLQVFAGDDTLAGTEKRPPSTGHAPLAGGAGVGGSGSGSRLSDGPERSQGSATDFASIASAAVGKGGHGHHHGRGRRLSHLESSGNGAASAPGSGYNTPVSGNSMSGHAAAAGAGGGGSGGAGMQSSLLTPRRRQHDLWTADPWELIDKFRPGIMPHTDRIQGPTLGARILCQLALAVQEAAGSEALAVTPVLLHINEDQVEEVVQELWSYRFFGLKRENVMLVASPLHTGYRYNHDFKVFEKEYGSSVAPLGSGYSMLQLTWAGEAFIVGAEGAPEPLDMPALKLLQERKVEWLLARRARDLALLSREAILDVPTLAYCMALKDRSGGAAAGGPAAAGAIRANIVVEVGTADNLVDARALDSFIMQRVGPAGGASGGGAGDGHSLRSPGHGPMQRGVSGLLPPLTPPSPHGGSGSHSALSSPSGAGGGGSAFHGSAAANHTVPDAPSAVIELRLAELCTPRMTETLNYLRAHRDGQVMVGLGRYMLHVPSLSSLLPNASALRPKLSLHEELVRVGLDLGDLTAAPRARTVAVHARVSPGVLLSADDLEKVIPLLQAQDHDLAFRNMLTSNRSEAQGLNFVASQALSSKTGGQIIVVFVVNNRVSAAAVDAAGQVARPGRDRIHLVTCVGNELQKAEAEEVLKGHQKRLLKSMVDTHAEVLVRGEYGLMDVMDNYVNAVEAQMVVMGSQHLTSNDFNYVIGSITLSALKRMHVPVMVVTANSRHNMQIGGDWGLADPAGGGGAGGGAGAASAGGAGASGNRVSTPGGGGAGGKGSAGSTGLRCLSLVENHARNMLTFLCTRFLDAKRGDRLLLAQVQATRHMTRQQAAAVRRALDNFNLLASGHGFGVSRVLSLEGPLDEVLGEAVGVQHIQVLALALPQGIKTLPPMLVSLLRSCRGVALVYKEPVGTRGPQPPLHGRTSSGPAGLSSLSTMTS</sequence>
<feature type="compositionally biased region" description="Gly residues" evidence="3">
    <location>
        <begin position="717"/>
        <end position="727"/>
    </location>
</feature>
<feature type="compositionally biased region" description="Basic residues" evidence="3">
    <location>
        <begin position="671"/>
        <end position="682"/>
    </location>
</feature>
<comment type="similarity">
    <text evidence="1">Belongs to the universal stress protein A family.</text>
</comment>
<feature type="region of interest" description="Disordered" evidence="3">
    <location>
        <begin position="291"/>
        <end position="329"/>
    </location>
</feature>
<feature type="compositionally biased region" description="Polar residues" evidence="3">
    <location>
        <begin position="220"/>
        <end position="229"/>
    </location>
</feature>
<dbReference type="PANTHER" id="PTHR46268">
    <property type="entry name" value="STRESS RESPONSE PROTEIN NHAX"/>
    <property type="match status" value="1"/>
</dbReference>
<comment type="caution">
    <text evidence="4">The sequence shown here is derived from an EMBL/GenBank/DDBJ whole genome shotgun (WGS) entry which is preliminary data.</text>
</comment>